<protein>
    <submittedName>
        <fullName evidence="1">Uncharacterized protein</fullName>
    </submittedName>
</protein>
<organism evidence="1">
    <name type="scientific">uncultured Rubrobacteraceae bacterium</name>
    <dbReference type="NCBI Taxonomy" id="349277"/>
    <lineage>
        <taxon>Bacteria</taxon>
        <taxon>Bacillati</taxon>
        <taxon>Actinomycetota</taxon>
        <taxon>Rubrobacteria</taxon>
        <taxon>Rubrobacterales</taxon>
        <taxon>Rubrobacteraceae</taxon>
        <taxon>environmental samples</taxon>
    </lineage>
</organism>
<dbReference type="AlphaFoldDB" id="A0A6J4R127"/>
<reference evidence="1" key="1">
    <citation type="submission" date="2020-02" db="EMBL/GenBank/DDBJ databases">
        <authorList>
            <person name="Meier V. D."/>
        </authorList>
    </citation>
    <scope>NUCLEOTIDE SEQUENCE</scope>
    <source>
        <strain evidence="1">AVDCRST_MAG28</strain>
    </source>
</reference>
<evidence type="ECO:0000313" key="1">
    <source>
        <dbReference type="EMBL" id="CAA9461065.1"/>
    </source>
</evidence>
<sequence length="68" mass="8025">MLADVNKTSRRRYLVFSANVAQTPDQIKAVSEGVVSWFRSYPEDKVIQRASRKLERSKQRLRQEGEWQ</sequence>
<name>A0A6J4R127_9ACTN</name>
<accession>A0A6J4R127</accession>
<gene>
    <name evidence="1" type="ORF">AVDCRST_MAG28-3285</name>
</gene>
<dbReference type="EMBL" id="CADCVE010000081">
    <property type="protein sequence ID" value="CAA9461065.1"/>
    <property type="molecule type" value="Genomic_DNA"/>
</dbReference>
<proteinExistence type="predicted"/>